<dbReference type="GO" id="GO:0000287">
    <property type="term" value="F:magnesium ion binding"/>
    <property type="evidence" value="ECO:0007669"/>
    <property type="project" value="UniProtKB-UniRule"/>
</dbReference>
<evidence type="ECO:0000256" key="7">
    <source>
        <dbReference type="ARBA" id="ARBA00038093"/>
    </source>
</evidence>
<dbReference type="AlphaFoldDB" id="I5B5X9"/>
<keyword evidence="3 8" id="KW-0540">Nuclease</keyword>
<gene>
    <name evidence="8" type="primary">vapC</name>
    <name evidence="10" type="ORF">DespoDRAFT_03089</name>
</gene>
<proteinExistence type="inferred from homology"/>
<dbReference type="Gene3D" id="3.40.50.1010">
    <property type="entry name" value="5'-nuclease"/>
    <property type="match status" value="1"/>
</dbReference>
<dbReference type="eggNOG" id="COG1487">
    <property type="taxonomic scope" value="Bacteria"/>
</dbReference>
<dbReference type="InterPro" id="IPR050556">
    <property type="entry name" value="Type_II_TA_system_RNase"/>
</dbReference>
<evidence type="ECO:0000256" key="3">
    <source>
        <dbReference type="ARBA" id="ARBA00022722"/>
    </source>
</evidence>
<dbReference type="Proteomes" id="UP000005778">
    <property type="component" value="Chromosome"/>
</dbReference>
<dbReference type="InterPro" id="IPR002716">
    <property type="entry name" value="PIN_dom"/>
</dbReference>
<reference evidence="10 11" key="2">
    <citation type="submission" date="2012-02" db="EMBL/GenBank/DDBJ databases">
        <title>Improved High-Quality Draft sequence of Desulfobacter postgatei 2ac9.</title>
        <authorList>
            <consortium name="US DOE Joint Genome Institute"/>
            <person name="Lucas S."/>
            <person name="Han J."/>
            <person name="Lapidus A."/>
            <person name="Cheng J.-F."/>
            <person name="Goodwin L."/>
            <person name="Pitluck S."/>
            <person name="Peters L."/>
            <person name="Ovchinnikova G."/>
            <person name="Held B."/>
            <person name="Detter J.C."/>
            <person name="Han C."/>
            <person name="Tapia R."/>
            <person name="Land M."/>
            <person name="Hauser L."/>
            <person name="Kyrpides N."/>
            <person name="Ivanova N."/>
            <person name="Pagani I."/>
            <person name="Orellana R."/>
            <person name="Lovley D."/>
            <person name="Woyke T."/>
        </authorList>
    </citation>
    <scope>NUCLEOTIDE SEQUENCE [LARGE SCALE GENOMIC DNA]</scope>
    <source>
        <strain evidence="10 11">2ac9</strain>
    </source>
</reference>
<evidence type="ECO:0000313" key="11">
    <source>
        <dbReference type="Proteomes" id="UP000005778"/>
    </source>
</evidence>
<evidence type="ECO:0000256" key="6">
    <source>
        <dbReference type="ARBA" id="ARBA00022842"/>
    </source>
</evidence>
<comment type="cofactor">
    <cofactor evidence="1 8">
        <name>Mg(2+)</name>
        <dbReference type="ChEBI" id="CHEBI:18420"/>
    </cofactor>
</comment>
<dbReference type="EC" id="3.1.-.-" evidence="8"/>
<dbReference type="EMBL" id="CM001488">
    <property type="protein sequence ID" value="EIM64892.1"/>
    <property type="molecule type" value="Genomic_DNA"/>
</dbReference>
<keyword evidence="5 8" id="KW-0378">Hydrolase</keyword>
<dbReference type="HAMAP" id="MF_00265">
    <property type="entry name" value="VapC_Nob1"/>
    <property type="match status" value="1"/>
</dbReference>
<dbReference type="HOGENOM" id="CLU_118482_8_2_7"/>
<evidence type="ECO:0000259" key="9">
    <source>
        <dbReference type="Pfam" id="PF01850"/>
    </source>
</evidence>
<dbReference type="PANTHER" id="PTHR33653">
    <property type="entry name" value="RIBONUCLEASE VAPC2"/>
    <property type="match status" value="1"/>
</dbReference>
<evidence type="ECO:0000256" key="4">
    <source>
        <dbReference type="ARBA" id="ARBA00022723"/>
    </source>
</evidence>
<feature type="binding site" evidence="8">
    <location>
        <position position="104"/>
    </location>
    <ligand>
        <name>Mg(2+)</name>
        <dbReference type="ChEBI" id="CHEBI:18420"/>
    </ligand>
</feature>
<evidence type="ECO:0000313" key="10">
    <source>
        <dbReference type="EMBL" id="EIM64892.1"/>
    </source>
</evidence>
<keyword evidence="8" id="KW-0800">Toxin</keyword>
<evidence type="ECO:0000256" key="2">
    <source>
        <dbReference type="ARBA" id="ARBA00022649"/>
    </source>
</evidence>
<keyword evidence="11" id="KW-1185">Reference proteome</keyword>
<evidence type="ECO:0000256" key="1">
    <source>
        <dbReference type="ARBA" id="ARBA00001946"/>
    </source>
</evidence>
<feature type="domain" description="PIN" evidence="9">
    <location>
        <begin position="2"/>
        <end position="123"/>
    </location>
</feature>
<dbReference type="PANTHER" id="PTHR33653:SF1">
    <property type="entry name" value="RIBONUCLEASE VAPC2"/>
    <property type="match status" value="1"/>
</dbReference>
<dbReference type="CDD" id="cd18731">
    <property type="entry name" value="PIN_NgFitB-like"/>
    <property type="match status" value="1"/>
</dbReference>
<dbReference type="GO" id="GO:0016787">
    <property type="term" value="F:hydrolase activity"/>
    <property type="evidence" value="ECO:0007669"/>
    <property type="project" value="UniProtKB-KW"/>
</dbReference>
<dbReference type="InterPro" id="IPR022907">
    <property type="entry name" value="VapC_family"/>
</dbReference>
<reference evidence="10 11" key="1">
    <citation type="submission" date="2011-09" db="EMBL/GenBank/DDBJ databases">
        <authorList>
            <consortium name="US DOE Joint Genome Institute (JGI-PGF)"/>
            <person name="Lucas S."/>
            <person name="Han J."/>
            <person name="Lapidus A."/>
            <person name="Cheng J.-F."/>
            <person name="Goodwin L."/>
            <person name="Pitluck S."/>
            <person name="Peters L."/>
            <person name="Land M.L."/>
            <person name="Hauser L."/>
            <person name="Orellana R."/>
            <person name="Lovley D."/>
            <person name="Woyke T.J."/>
        </authorList>
    </citation>
    <scope>NUCLEOTIDE SEQUENCE [LARGE SCALE GENOMIC DNA]</scope>
    <source>
        <strain evidence="10 11">2ac9</strain>
    </source>
</reference>
<dbReference type="RefSeq" id="WP_004074530.1">
    <property type="nucleotide sequence ID" value="NZ_CM001488.1"/>
</dbReference>
<dbReference type="GO" id="GO:0090729">
    <property type="term" value="F:toxin activity"/>
    <property type="evidence" value="ECO:0007669"/>
    <property type="project" value="UniProtKB-KW"/>
</dbReference>
<keyword evidence="4 8" id="KW-0479">Metal-binding</keyword>
<organism evidence="10 11">
    <name type="scientific">Desulfobacter postgatei 2ac9</name>
    <dbReference type="NCBI Taxonomy" id="879212"/>
    <lineage>
        <taxon>Bacteria</taxon>
        <taxon>Pseudomonadati</taxon>
        <taxon>Thermodesulfobacteriota</taxon>
        <taxon>Desulfobacteria</taxon>
        <taxon>Desulfobacterales</taxon>
        <taxon>Desulfobacteraceae</taxon>
        <taxon>Desulfobacter</taxon>
    </lineage>
</organism>
<dbReference type="Pfam" id="PF01850">
    <property type="entry name" value="PIN"/>
    <property type="match status" value="1"/>
</dbReference>
<dbReference type="OrthoDB" id="9804823at2"/>
<accession>I5B5X9</accession>
<evidence type="ECO:0000256" key="8">
    <source>
        <dbReference type="HAMAP-Rule" id="MF_00265"/>
    </source>
</evidence>
<comment type="function">
    <text evidence="8">Toxic component of a toxin-antitoxin (TA) system. An RNase.</text>
</comment>
<dbReference type="STRING" id="879212.DespoDRAFT_03089"/>
<keyword evidence="2 8" id="KW-1277">Toxin-antitoxin system</keyword>
<name>I5B5X9_9BACT</name>
<dbReference type="InterPro" id="IPR029060">
    <property type="entry name" value="PIN-like_dom_sf"/>
</dbReference>
<comment type="similarity">
    <text evidence="7 8">Belongs to the PINc/VapC protein family.</text>
</comment>
<feature type="binding site" evidence="8">
    <location>
        <position position="5"/>
    </location>
    <ligand>
        <name>Mg(2+)</name>
        <dbReference type="ChEBI" id="CHEBI:18420"/>
    </ligand>
</feature>
<keyword evidence="6 8" id="KW-0460">Magnesium</keyword>
<dbReference type="SUPFAM" id="SSF88723">
    <property type="entry name" value="PIN domain-like"/>
    <property type="match status" value="1"/>
</dbReference>
<dbReference type="GO" id="GO:0004540">
    <property type="term" value="F:RNA nuclease activity"/>
    <property type="evidence" value="ECO:0007669"/>
    <property type="project" value="InterPro"/>
</dbReference>
<evidence type="ECO:0000256" key="5">
    <source>
        <dbReference type="ARBA" id="ARBA00022801"/>
    </source>
</evidence>
<protein>
    <recommendedName>
        <fullName evidence="8">Ribonuclease VapC</fullName>
        <shortName evidence="8">RNase VapC</shortName>
        <ecNumber evidence="8">3.1.-.-</ecNumber>
    </recommendedName>
    <alternativeName>
        <fullName evidence="8">Toxin VapC</fullName>
    </alternativeName>
</protein>
<sequence length="139" mass="15195">MILLDTNVISEPLRRSPEARVINWIDAQSLETLYLSAITVAELRFGIASLPVGKRRDELENSIENQILPLFTGRVRPFDINCTTAYAELMAKAKSSGLAIAAADGYIAAIAATNRFSVATRDVSPFQAAGIDIINPWEM</sequence>